<dbReference type="AlphaFoldDB" id="B9RPX4"/>
<accession>B9RPX4</accession>
<name>B9RPX4_RICCO</name>
<dbReference type="InParanoid" id="B9RPX4"/>
<keyword evidence="2" id="KW-1185">Reference proteome</keyword>
<evidence type="ECO:0000313" key="2">
    <source>
        <dbReference type="Proteomes" id="UP000008311"/>
    </source>
</evidence>
<evidence type="ECO:0000313" key="1">
    <source>
        <dbReference type="EMBL" id="EEF46632.1"/>
    </source>
</evidence>
<dbReference type="Proteomes" id="UP000008311">
    <property type="component" value="Unassembled WGS sequence"/>
</dbReference>
<protein>
    <submittedName>
        <fullName evidence="1">Uncharacterized protein</fullName>
    </submittedName>
</protein>
<organism evidence="1 2">
    <name type="scientific">Ricinus communis</name>
    <name type="common">Castor bean</name>
    <dbReference type="NCBI Taxonomy" id="3988"/>
    <lineage>
        <taxon>Eukaryota</taxon>
        <taxon>Viridiplantae</taxon>
        <taxon>Streptophyta</taxon>
        <taxon>Embryophyta</taxon>
        <taxon>Tracheophyta</taxon>
        <taxon>Spermatophyta</taxon>
        <taxon>Magnoliopsida</taxon>
        <taxon>eudicotyledons</taxon>
        <taxon>Gunneridae</taxon>
        <taxon>Pentapetalae</taxon>
        <taxon>rosids</taxon>
        <taxon>fabids</taxon>
        <taxon>Malpighiales</taxon>
        <taxon>Euphorbiaceae</taxon>
        <taxon>Acalyphoideae</taxon>
        <taxon>Acalypheae</taxon>
        <taxon>Ricinus</taxon>
    </lineage>
</organism>
<reference evidence="2" key="1">
    <citation type="journal article" date="2010" name="Nat. Biotechnol.">
        <title>Draft genome sequence of the oilseed species Ricinus communis.</title>
        <authorList>
            <person name="Chan A.P."/>
            <person name="Crabtree J."/>
            <person name="Zhao Q."/>
            <person name="Lorenzi H."/>
            <person name="Orvis J."/>
            <person name="Puiu D."/>
            <person name="Melake-Berhan A."/>
            <person name="Jones K.M."/>
            <person name="Redman J."/>
            <person name="Chen G."/>
            <person name="Cahoon E.B."/>
            <person name="Gedil M."/>
            <person name="Stanke M."/>
            <person name="Haas B.J."/>
            <person name="Wortman J.R."/>
            <person name="Fraser-Liggett C.M."/>
            <person name="Ravel J."/>
            <person name="Rabinowicz P.D."/>
        </authorList>
    </citation>
    <scope>NUCLEOTIDE SEQUENCE [LARGE SCALE GENOMIC DNA]</scope>
    <source>
        <strain evidence="2">cv. Hale</strain>
    </source>
</reference>
<dbReference type="EMBL" id="EQ973797">
    <property type="protein sequence ID" value="EEF46632.1"/>
    <property type="molecule type" value="Genomic_DNA"/>
</dbReference>
<proteinExistence type="predicted"/>
<gene>
    <name evidence="1" type="ORF">RCOM_1543560</name>
</gene>
<sequence>MKQLKKVKLIKGKGSASLSSALLAPPFSLKQNESLKDSTTTSDLSLGIPNQVVDQSLVLRSPPSTPSIKNHP</sequence>